<organism evidence="2 3">
    <name type="scientific">Vanrija pseudolonga</name>
    <dbReference type="NCBI Taxonomy" id="143232"/>
    <lineage>
        <taxon>Eukaryota</taxon>
        <taxon>Fungi</taxon>
        <taxon>Dikarya</taxon>
        <taxon>Basidiomycota</taxon>
        <taxon>Agaricomycotina</taxon>
        <taxon>Tremellomycetes</taxon>
        <taxon>Trichosporonales</taxon>
        <taxon>Trichosporonaceae</taxon>
        <taxon>Vanrija</taxon>
    </lineage>
</organism>
<feature type="region of interest" description="Disordered" evidence="1">
    <location>
        <begin position="1"/>
        <end position="35"/>
    </location>
</feature>
<feature type="compositionally biased region" description="Low complexity" evidence="1">
    <location>
        <begin position="16"/>
        <end position="25"/>
    </location>
</feature>
<protein>
    <recommendedName>
        <fullName evidence="4">Myb-like domain-containing protein</fullName>
    </recommendedName>
</protein>
<dbReference type="GeneID" id="87811350"/>
<keyword evidence="3" id="KW-1185">Reference proteome</keyword>
<name>A0AAF0YH69_9TREE</name>
<evidence type="ECO:0000313" key="2">
    <source>
        <dbReference type="EMBL" id="WOO84666.1"/>
    </source>
</evidence>
<reference evidence="2" key="1">
    <citation type="submission" date="2023-10" db="EMBL/GenBank/DDBJ databases">
        <authorList>
            <person name="Noh H."/>
        </authorList>
    </citation>
    <scope>NUCLEOTIDE SEQUENCE</scope>
    <source>
        <strain evidence="2">DUCC4014</strain>
    </source>
</reference>
<evidence type="ECO:0008006" key="4">
    <source>
        <dbReference type="Google" id="ProtNLM"/>
    </source>
</evidence>
<dbReference type="EMBL" id="CP086719">
    <property type="protein sequence ID" value="WOO84666.1"/>
    <property type="molecule type" value="Genomic_DNA"/>
</dbReference>
<evidence type="ECO:0000313" key="3">
    <source>
        <dbReference type="Proteomes" id="UP000827549"/>
    </source>
</evidence>
<proteinExistence type="predicted"/>
<dbReference type="AlphaFoldDB" id="A0AAF0YH69"/>
<accession>A0AAF0YH69</accession>
<gene>
    <name evidence="2" type="ORF">LOC62_06G008183</name>
</gene>
<evidence type="ECO:0000256" key="1">
    <source>
        <dbReference type="SAM" id="MobiDB-lite"/>
    </source>
</evidence>
<dbReference type="RefSeq" id="XP_062630692.1">
    <property type="nucleotide sequence ID" value="XM_062774708.1"/>
</dbReference>
<sequence length="113" mass="12308">MPPTRTPHQHPDKKPYPAAAASAPPTHQAKSEPKARAWTGDEYVALFTFVVEHGCSKTSIGEAVPGRTANQSYLAFKWVTVSARRSLTRRRIVLPKCLAAPSKGGGERVKSEK</sequence>
<dbReference type="Proteomes" id="UP000827549">
    <property type="component" value="Chromosome 6"/>
</dbReference>